<dbReference type="PANTHER" id="PTHR31435:SF10">
    <property type="entry name" value="BSR4717 PROTEIN"/>
    <property type="match status" value="1"/>
</dbReference>
<dbReference type="PANTHER" id="PTHR31435">
    <property type="entry name" value="PROTEIN NATD1"/>
    <property type="match status" value="1"/>
</dbReference>
<dbReference type="OrthoDB" id="9813275at2"/>
<gene>
    <name evidence="2" type="ORF">EDC30_101313</name>
</gene>
<protein>
    <recommendedName>
        <fullName evidence="1">N-acetyltransferase domain-containing protein</fullName>
    </recommendedName>
</protein>
<dbReference type="Gene3D" id="3.40.630.30">
    <property type="match status" value="1"/>
</dbReference>
<dbReference type="InterPro" id="IPR045057">
    <property type="entry name" value="Gcn5-rel_NAT"/>
</dbReference>
<sequence>MEGTILKDNTVAHRLELLANDKLVGTAHYQISGNTMTITHTEVLDEYKGKGYGNELARLALNDLRRNQMKLNPACRFIASFVRKHPQYADLTRP</sequence>
<proteinExistence type="predicted"/>
<comment type="caution">
    <text evidence="2">The sequence shown here is derived from an EMBL/GenBank/DDBJ whole genome shotgun (WGS) entry which is preliminary data.</text>
</comment>
<dbReference type="Proteomes" id="UP000295382">
    <property type="component" value="Unassembled WGS sequence"/>
</dbReference>
<organism evidence="2 3">
    <name type="scientific">Paucimonas lemoignei</name>
    <name type="common">Pseudomonas lemoignei</name>
    <dbReference type="NCBI Taxonomy" id="29443"/>
    <lineage>
        <taxon>Bacteria</taxon>
        <taxon>Pseudomonadati</taxon>
        <taxon>Pseudomonadota</taxon>
        <taxon>Betaproteobacteria</taxon>
        <taxon>Burkholderiales</taxon>
        <taxon>Burkholderiaceae</taxon>
        <taxon>Paucimonas</taxon>
    </lineage>
</organism>
<dbReference type="Pfam" id="PF14542">
    <property type="entry name" value="Acetyltransf_CG"/>
    <property type="match status" value="1"/>
</dbReference>
<evidence type="ECO:0000259" key="1">
    <source>
        <dbReference type="PROSITE" id="PS51729"/>
    </source>
</evidence>
<evidence type="ECO:0000313" key="2">
    <source>
        <dbReference type="EMBL" id="TCS39357.1"/>
    </source>
</evidence>
<dbReference type="EMBL" id="SLZQ01000001">
    <property type="protein sequence ID" value="TCS39357.1"/>
    <property type="molecule type" value="Genomic_DNA"/>
</dbReference>
<feature type="domain" description="N-acetyltransferase" evidence="1">
    <location>
        <begin position="7"/>
        <end position="93"/>
    </location>
</feature>
<dbReference type="AlphaFoldDB" id="A0A4R3I0W7"/>
<keyword evidence="3" id="KW-1185">Reference proteome</keyword>
<dbReference type="InterPro" id="IPR031165">
    <property type="entry name" value="GNAT_YJDJ"/>
</dbReference>
<evidence type="ECO:0000313" key="3">
    <source>
        <dbReference type="Proteomes" id="UP000295382"/>
    </source>
</evidence>
<reference evidence="2 3" key="1">
    <citation type="submission" date="2019-03" db="EMBL/GenBank/DDBJ databases">
        <title>Genomic Encyclopedia of Type Strains, Phase IV (KMG-IV): sequencing the most valuable type-strain genomes for metagenomic binning, comparative biology and taxonomic classification.</title>
        <authorList>
            <person name="Goeker M."/>
        </authorList>
    </citation>
    <scope>NUCLEOTIDE SEQUENCE [LARGE SCALE GENOMIC DNA]</scope>
    <source>
        <strain evidence="2 3">DSM 7445</strain>
    </source>
</reference>
<name>A0A4R3I0W7_PAULE</name>
<dbReference type="SUPFAM" id="SSF55729">
    <property type="entry name" value="Acyl-CoA N-acyltransferases (Nat)"/>
    <property type="match status" value="1"/>
</dbReference>
<dbReference type="PROSITE" id="PS51729">
    <property type="entry name" value="GNAT_YJDJ"/>
    <property type="match status" value="1"/>
</dbReference>
<accession>A0A4R3I0W7</accession>
<dbReference type="InterPro" id="IPR016181">
    <property type="entry name" value="Acyl_CoA_acyltransferase"/>
</dbReference>
<dbReference type="RefSeq" id="WP_132256640.1">
    <property type="nucleotide sequence ID" value="NZ_SLZQ01000001.1"/>
</dbReference>